<feature type="transmembrane region" description="Helical" evidence="6">
    <location>
        <begin position="206"/>
        <end position="231"/>
    </location>
</feature>
<gene>
    <name evidence="8" type="ORF">CAPTEDRAFT_197454</name>
</gene>
<dbReference type="EMBL" id="KB310915">
    <property type="protein sequence ID" value="ELT90437.1"/>
    <property type="molecule type" value="Genomic_DNA"/>
</dbReference>
<evidence type="ECO:0000256" key="5">
    <source>
        <dbReference type="SAM" id="MobiDB-lite"/>
    </source>
</evidence>
<reference evidence="9" key="3">
    <citation type="submission" date="2015-06" db="UniProtKB">
        <authorList>
            <consortium name="EnsemblMetazoa"/>
        </authorList>
    </citation>
    <scope>IDENTIFICATION</scope>
</reference>
<dbReference type="InterPro" id="IPR052954">
    <property type="entry name" value="GPCR-Ligand_Int"/>
</dbReference>
<keyword evidence="4 6" id="KW-0472">Membrane</keyword>
<evidence type="ECO:0000256" key="2">
    <source>
        <dbReference type="ARBA" id="ARBA00022692"/>
    </source>
</evidence>
<keyword evidence="3 6" id="KW-1133">Transmembrane helix</keyword>
<reference evidence="10" key="1">
    <citation type="submission" date="2012-12" db="EMBL/GenBank/DDBJ databases">
        <authorList>
            <person name="Hellsten U."/>
            <person name="Grimwood J."/>
            <person name="Chapman J.A."/>
            <person name="Shapiro H."/>
            <person name="Aerts A."/>
            <person name="Otillar R.P."/>
            <person name="Terry A.Y."/>
            <person name="Boore J.L."/>
            <person name="Simakov O."/>
            <person name="Marletaz F."/>
            <person name="Cho S.-J."/>
            <person name="Edsinger-Gonzales E."/>
            <person name="Havlak P."/>
            <person name="Kuo D.-H."/>
            <person name="Larsson T."/>
            <person name="Lv J."/>
            <person name="Arendt D."/>
            <person name="Savage R."/>
            <person name="Osoegawa K."/>
            <person name="de Jong P."/>
            <person name="Lindberg D.R."/>
            <person name="Seaver E.C."/>
            <person name="Weisblat D.A."/>
            <person name="Putnam N.H."/>
            <person name="Grigoriev I.V."/>
            <person name="Rokhsar D.S."/>
        </authorList>
    </citation>
    <scope>NUCLEOTIDE SEQUENCE</scope>
    <source>
        <strain evidence="10">I ESC-2004</strain>
    </source>
</reference>
<feature type="transmembrane region" description="Helical" evidence="6">
    <location>
        <begin position="65"/>
        <end position="90"/>
    </location>
</feature>
<feature type="transmembrane region" description="Helical" evidence="6">
    <location>
        <begin position="252"/>
        <end position="272"/>
    </location>
</feature>
<dbReference type="Pfam" id="PF00001">
    <property type="entry name" value="7tm_1"/>
    <property type="match status" value="1"/>
</dbReference>
<feature type="transmembrane region" description="Helical" evidence="6">
    <location>
        <begin position="110"/>
        <end position="134"/>
    </location>
</feature>
<feature type="transmembrane region" description="Helical" evidence="6">
    <location>
        <begin position="155"/>
        <end position="175"/>
    </location>
</feature>
<dbReference type="PROSITE" id="PS50262">
    <property type="entry name" value="G_PROTEIN_RECEP_F1_2"/>
    <property type="match status" value="1"/>
</dbReference>
<dbReference type="InterPro" id="IPR000276">
    <property type="entry name" value="GPCR_Rhodpsn"/>
</dbReference>
<feature type="compositionally biased region" description="Low complexity" evidence="5">
    <location>
        <begin position="346"/>
        <end position="364"/>
    </location>
</feature>
<dbReference type="EMBL" id="AMQN01003089">
    <property type="status" value="NOT_ANNOTATED_CDS"/>
    <property type="molecule type" value="Genomic_DNA"/>
</dbReference>
<dbReference type="EnsemblMetazoa" id="CapteT197454">
    <property type="protein sequence ID" value="CapteP197454"/>
    <property type="gene ID" value="CapteG197454"/>
</dbReference>
<dbReference type="HOGENOM" id="CLU_009579_24_7_1"/>
<organism evidence="8">
    <name type="scientific">Capitella teleta</name>
    <name type="common">Polychaete worm</name>
    <dbReference type="NCBI Taxonomy" id="283909"/>
    <lineage>
        <taxon>Eukaryota</taxon>
        <taxon>Metazoa</taxon>
        <taxon>Spiralia</taxon>
        <taxon>Lophotrochozoa</taxon>
        <taxon>Annelida</taxon>
        <taxon>Polychaeta</taxon>
        <taxon>Sedentaria</taxon>
        <taxon>Scolecida</taxon>
        <taxon>Capitellidae</taxon>
        <taxon>Capitella</taxon>
    </lineage>
</organism>
<evidence type="ECO:0000256" key="1">
    <source>
        <dbReference type="ARBA" id="ARBA00004370"/>
    </source>
</evidence>
<reference evidence="8 10" key="2">
    <citation type="journal article" date="2013" name="Nature">
        <title>Insights into bilaterian evolution from three spiralian genomes.</title>
        <authorList>
            <person name="Simakov O."/>
            <person name="Marletaz F."/>
            <person name="Cho S.J."/>
            <person name="Edsinger-Gonzales E."/>
            <person name="Havlak P."/>
            <person name="Hellsten U."/>
            <person name="Kuo D.H."/>
            <person name="Larsson T."/>
            <person name="Lv J."/>
            <person name="Arendt D."/>
            <person name="Savage R."/>
            <person name="Osoegawa K."/>
            <person name="de Jong P."/>
            <person name="Grimwood J."/>
            <person name="Chapman J.A."/>
            <person name="Shapiro H."/>
            <person name="Aerts A."/>
            <person name="Otillar R.P."/>
            <person name="Terry A.Y."/>
            <person name="Boore J.L."/>
            <person name="Grigoriev I.V."/>
            <person name="Lindberg D.R."/>
            <person name="Seaver E.C."/>
            <person name="Weisblat D.A."/>
            <person name="Putnam N.H."/>
            <person name="Rokhsar D.S."/>
        </authorList>
    </citation>
    <scope>NUCLEOTIDE SEQUENCE</scope>
    <source>
        <strain evidence="8 10">I ESC-2004</strain>
    </source>
</reference>
<dbReference type="PRINTS" id="PR00237">
    <property type="entry name" value="GPCRRHODOPSN"/>
</dbReference>
<dbReference type="GO" id="GO:0016020">
    <property type="term" value="C:membrane"/>
    <property type="evidence" value="ECO:0007669"/>
    <property type="project" value="UniProtKB-SubCell"/>
</dbReference>
<feature type="region of interest" description="Disordered" evidence="5">
    <location>
        <begin position="342"/>
        <end position="364"/>
    </location>
</feature>
<dbReference type="AlphaFoldDB" id="R7TAC3"/>
<dbReference type="PANTHER" id="PTHR46641:SF2">
    <property type="entry name" value="FMRFAMIDE RECEPTOR"/>
    <property type="match status" value="1"/>
</dbReference>
<evidence type="ECO:0000313" key="10">
    <source>
        <dbReference type="Proteomes" id="UP000014760"/>
    </source>
</evidence>
<dbReference type="STRING" id="283909.R7TAC3"/>
<feature type="transmembrane region" description="Helical" evidence="6">
    <location>
        <begin position="28"/>
        <end position="58"/>
    </location>
</feature>
<dbReference type="Proteomes" id="UP000014760">
    <property type="component" value="Unassembled WGS sequence"/>
</dbReference>
<proteinExistence type="predicted"/>
<dbReference type="GO" id="GO:0004930">
    <property type="term" value="F:G protein-coupled receptor activity"/>
    <property type="evidence" value="ECO:0007669"/>
    <property type="project" value="InterPro"/>
</dbReference>
<name>R7TAC3_CAPTE</name>
<evidence type="ECO:0000313" key="8">
    <source>
        <dbReference type="EMBL" id="ELT90437.1"/>
    </source>
</evidence>
<comment type="subcellular location">
    <subcellularLocation>
        <location evidence="1">Membrane</location>
    </subcellularLocation>
</comment>
<dbReference type="InterPro" id="IPR017452">
    <property type="entry name" value="GPCR_Rhodpsn_7TM"/>
</dbReference>
<evidence type="ECO:0000256" key="4">
    <source>
        <dbReference type="ARBA" id="ARBA00023136"/>
    </source>
</evidence>
<keyword evidence="2 6" id="KW-0812">Transmembrane</keyword>
<feature type="transmembrane region" description="Helical" evidence="6">
    <location>
        <begin position="292"/>
        <end position="317"/>
    </location>
</feature>
<dbReference type="SUPFAM" id="SSF81321">
    <property type="entry name" value="Family A G protein-coupled receptor-like"/>
    <property type="match status" value="1"/>
</dbReference>
<keyword evidence="10" id="KW-1185">Reference proteome</keyword>
<accession>R7TAC3</accession>
<feature type="domain" description="G-protein coupled receptors family 1 profile" evidence="7">
    <location>
        <begin position="49"/>
        <end position="314"/>
    </location>
</feature>
<dbReference type="Gene3D" id="1.20.1070.10">
    <property type="entry name" value="Rhodopsin 7-helix transmembrane proteins"/>
    <property type="match status" value="1"/>
</dbReference>
<evidence type="ECO:0000256" key="3">
    <source>
        <dbReference type="ARBA" id="ARBA00022989"/>
    </source>
</evidence>
<evidence type="ECO:0000256" key="6">
    <source>
        <dbReference type="SAM" id="Phobius"/>
    </source>
</evidence>
<evidence type="ECO:0000259" key="7">
    <source>
        <dbReference type="PROSITE" id="PS50262"/>
    </source>
</evidence>
<sequence length="364" mass="40790">MDPFTTELAVTSNFAPGHRSIPVTDFCIYYVFTFRIFVATILFVGGLVGNSLTIVVLWKDRNKSATVFLLICLASSDSILLIVFMLFGTPSSILRFIGREQDAQNFQNEMIAHLGGGGPTTIMLSMGFTVAVTWQRYVSVCLPYKVKKYGSVRMAKILAVVVIAVGLLFNMPRWFEQDVVYSGSASKLINTPLANNRVYTYFHGVFLYYLFFYIIPMIALIFMTIQLVRAMRESRKKREQMVSGQTKAKDELTMSLVVVVVVFVLCQTLSPIRRILLIYQTGFATRQCGGVLYFYEAISVGTNMFNSAINFVIYVLFARRFRNQISTLLGCSKSKVAPIDGTEGHSTLNTNTNTNTNTNSNTNT</sequence>
<dbReference type="OMA" id="FIEDPPR"/>
<protein>
    <recommendedName>
        <fullName evidence="7">G-protein coupled receptors family 1 profile domain-containing protein</fullName>
    </recommendedName>
</protein>
<dbReference type="PANTHER" id="PTHR46641">
    <property type="entry name" value="FMRFAMIDE RECEPTOR-RELATED"/>
    <property type="match status" value="1"/>
</dbReference>
<dbReference type="CDD" id="cd14978">
    <property type="entry name" value="7tmA_FMRFamide_R-like"/>
    <property type="match status" value="1"/>
</dbReference>
<evidence type="ECO:0000313" key="9">
    <source>
        <dbReference type="EnsemblMetazoa" id="CapteP197454"/>
    </source>
</evidence>